<accession>A0ABS9K1N2</accession>
<organism evidence="3 4">
    <name type="scientific">Dechloromonas hankyongensis</name>
    <dbReference type="NCBI Taxonomy" id="2908002"/>
    <lineage>
        <taxon>Bacteria</taxon>
        <taxon>Pseudomonadati</taxon>
        <taxon>Pseudomonadota</taxon>
        <taxon>Betaproteobacteria</taxon>
        <taxon>Rhodocyclales</taxon>
        <taxon>Azonexaceae</taxon>
        <taxon>Dechloromonas</taxon>
    </lineage>
</organism>
<gene>
    <name evidence="3" type="ORF">LZ012_08720</name>
</gene>
<dbReference type="Pfam" id="PF03886">
    <property type="entry name" value="ABC_trans_aux"/>
    <property type="match status" value="1"/>
</dbReference>
<feature type="domain" description="ABC-type transport auxiliary lipoprotein component" evidence="2">
    <location>
        <begin position="52"/>
        <end position="184"/>
    </location>
</feature>
<dbReference type="SUPFAM" id="SSF159594">
    <property type="entry name" value="XCC0632-like"/>
    <property type="match status" value="1"/>
</dbReference>
<proteinExistence type="predicted"/>
<evidence type="ECO:0000313" key="4">
    <source>
        <dbReference type="Proteomes" id="UP001165384"/>
    </source>
</evidence>
<sequence length="201" mass="21517">MRWLSGFLCCLLLAGCFTAGKRGGDASPIIYDFGPAPASLLPAPRKTPLALEVRAPLWFDSMGIGYRLAYVDAARLREYAKARWAGPPAQLLQQRLVQQLGLSPSGQGQSRCLMRIDMTEFSHIFAAPDRSRGVLQGRVVLLDRARRQLAELPVNLEKPAASPDARGGVGALTAAADQLAADLAGWERQLAGNTAAGGCFN</sequence>
<keyword evidence="4" id="KW-1185">Reference proteome</keyword>
<evidence type="ECO:0000259" key="2">
    <source>
        <dbReference type="Pfam" id="PF03886"/>
    </source>
</evidence>
<dbReference type="Gene3D" id="3.40.50.10610">
    <property type="entry name" value="ABC-type transport auxiliary lipoprotein component"/>
    <property type="match status" value="1"/>
</dbReference>
<dbReference type="EMBL" id="JAKLTN010000002">
    <property type="protein sequence ID" value="MCG2577079.1"/>
    <property type="molecule type" value="Genomic_DNA"/>
</dbReference>
<evidence type="ECO:0000256" key="1">
    <source>
        <dbReference type="SAM" id="SignalP"/>
    </source>
</evidence>
<dbReference type="RefSeq" id="WP_275709780.1">
    <property type="nucleotide sequence ID" value="NZ_JAKLTN010000002.1"/>
</dbReference>
<name>A0ABS9K1N2_9RHOO</name>
<feature type="chain" id="PRO_5045837910" evidence="1">
    <location>
        <begin position="20"/>
        <end position="201"/>
    </location>
</feature>
<feature type="signal peptide" evidence="1">
    <location>
        <begin position="1"/>
        <end position="19"/>
    </location>
</feature>
<dbReference type="InterPro" id="IPR005586">
    <property type="entry name" value="ABC_trans_aux"/>
</dbReference>
<dbReference type="PROSITE" id="PS51257">
    <property type="entry name" value="PROKAR_LIPOPROTEIN"/>
    <property type="match status" value="1"/>
</dbReference>
<keyword evidence="1" id="KW-0732">Signal</keyword>
<reference evidence="3" key="1">
    <citation type="submission" date="2022-01" db="EMBL/GenBank/DDBJ databases">
        <authorList>
            <person name="Jo J.-H."/>
            <person name="Im W.-T."/>
        </authorList>
    </citation>
    <scope>NUCLEOTIDE SEQUENCE</scope>
    <source>
        <strain evidence="3">XY25</strain>
    </source>
</reference>
<evidence type="ECO:0000313" key="3">
    <source>
        <dbReference type="EMBL" id="MCG2577079.1"/>
    </source>
</evidence>
<comment type="caution">
    <text evidence="3">The sequence shown here is derived from an EMBL/GenBank/DDBJ whole genome shotgun (WGS) entry which is preliminary data.</text>
</comment>
<keyword evidence="3" id="KW-0449">Lipoprotein</keyword>
<dbReference type="Proteomes" id="UP001165384">
    <property type="component" value="Unassembled WGS sequence"/>
</dbReference>
<protein>
    <submittedName>
        <fullName evidence="3">ABC-type transport auxiliary lipoprotein family protein</fullName>
    </submittedName>
</protein>